<evidence type="ECO:0000313" key="11">
    <source>
        <dbReference type="Proteomes" id="UP001500506"/>
    </source>
</evidence>
<keyword evidence="4 7" id="KW-0500">Molybdenum</keyword>
<proteinExistence type="inferred from homology"/>
<dbReference type="PANTHER" id="PTHR10192">
    <property type="entry name" value="MOLYBDOPTERIN BIOSYNTHESIS PROTEIN"/>
    <property type="match status" value="1"/>
</dbReference>
<dbReference type="EMBL" id="BAAANH010000001">
    <property type="protein sequence ID" value="GAA1751403.1"/>
    <property type="molecule type" value="Genomic_DNA"/>
</dbReference>
<evidence type="ECO:0000256" key="1">
    <source>
        <dbReference type="ARBA" id="ARBA00002901"/>
    </source>
</evidence>
<keyword evidence="7" id="KW-0479">Metal-binding</keyword>
<dbReference type="RefSeq" id="WP_232498336.1">
    <property type="nucleotide sequence ID" value="NZ_BAAANH010000001.1"/>
</dbReference>
<evidence type="ECO:0000259" key="9">
    <source>
        <dbReference type="SMART" id="SM00852"/>
    </source>
</evidence>
<keyword evidence="5 7" id="KW-0501">Molybdenum cofactor biosynthesis</keyword>
<feature type="region of interest" description="Disordered" evidence="8">
    <location>
        <begin position="366"/>
        <end position="390"/>
    </location>
</feature>
<comment type="cofactor">
    <cofactor evidence="7">
        <name>Mg(2+)</name>
        <dbReference type="ChEBI" id="CHEBI:18420"/>
    </cofactor>
</comment>
<evidence type="ECO:0000256" key="5">
    <source>
        <dbReference type="ARBA" id="ARBA00023150"/>
    </source>
</evidence>
<keyword evidence="11" id="KW-1185">Reference proteome</keyword>
<keyword evidence="7" id="KW-0808">Transferase</keyword>
<dbReference type="Proteomes" id="UP001500506">
    <property type="component" value="Unassembled WGS sequence"/>
</dbReference>
<evidence type="ECO:0000256" key="2">
    <source>
        <dbReference type="ARBA" id="ARBA00005046"/>
    </source>
</evidence>
<evidence type="ECO:0000256" key="7">
    <source>
        <dbReference type="RuleBase" id="RU365090"/>
    </source>
</evidence>
<comment type="caution">
    <text evidence="10">The sequence shown here is derived from an EMBL/GenBank/DDBJ whole genome shotgun (WGS) entry which is preliminary data.</text>
</comment>
<reference evidence="10 11" key="1">
    <citation type="journal article" date="2019" name="Int. J. Syst. Evol. Microbiol.">
        <title>The Global Catalogue of Microorganisms (GCM) 10K type strain sequencing project: providing services to taxonomists for standard genome sequencing and annotation.</title>
        <authorList>
            <consortium name="The Broad Institute Genomics Platform"/>
            <consortium name="The Broad Institute Genome Sequencing Center for Infectious Disease"/>
            <person name="Wu L."/>
            <person name="Ma J."/>
        </authorList>
    </citation>
    <scope>NUCLEOTIDE SEQUENCE [LARGE SCALE GENOMIC DNA]</scope>
    <source>
        <strain evidence="10 11">JCM 14319</strain>
    </source>
</reference>
<evidence type="ECO:0000256" key="4">
    <source>
        <dbReference type="ARBA" id="ARBA00022505"/>
    </source>
</evidence>
<evidence type="ECO:0000313" key="10">
    <source>
        <dbReference type="EMBL" id="GAA1751403.1"/>
    </source>
</evidence>
<dbReference type="InterPro" id="IPR001453">
    <property type="entry name" value="MoaB/Mog_dom"/>
</dbReference>
<comment type="function">
    <text evidence="1 7">Catalyzes the insertion of molybdate into adenylated molybdopterin with the concomitant release of AMP.</text>
</comment>
<gene>
    <name evidence="10" type="ORF">GCM10009747_06020</name>
</gene>
<comment type="catalytic activity">
    <reaction evidence="6">
        <text>adenylyl-molybdopterin + molybdate = Mo-molybdopterin + AMP + H(+)</text>
        <dbReference type="Rhea" id="RHEA:35047"/>
        <dbReference type="ChEBI" id="CHEBI:15378"/>
        <dbReference type="ChEBI" id="CHEBI:36264"/>
        <dbReference type="ChEBI" id="CHEBI:62727"/>
        <dbReference type="ChEBI" id="CHEBI:71302"/>
        <dbReference type="ChEBI" id="CHEBI:456215"/>
        <dbReference type="EC" id="2.10.1.1"/>
    </reaction>
</comment>
<comment type="pathway">
    <text evidence="2 7">Cofactor biosynthesis; molybdopterin biosynthesis.</text>
</comment>
<dbReference type="Gene3D" id="3.90.105.10">
    <property type="entry name" value="Molybdopterin biosynthesis moea protein, domain 2"/>
    <property type="match status" value="1"/>
</dbReference>
<dbReference type="NCBIfam" id="NF045515">
    <property type="entry name" value="Glp_gephyrin"/>
    <property type="match status" value="1"/>
</dbReference>
<sequence length="425" mass="43140">MSTGELDTVDAHLARVLGAVHPLAPIDVALADAGGRVLAVDVRSRLDIPLFDNSAMDGYAVRHADVAAATAAHEVTLRVVGEVAAGSAHDPGIGPGEAVHIMTGAPMPSSADSVVPVEHTDAGRSVVAVAVAPRPGAHVRRTGEDLHAGDAVLAAGVHLTAARVSALAAAGYSRVDVHPAPRVGVVSTGSELVTPGHPLARGQIPESNSLLLAGLVREAGGDVVHVASVPDDESVLDDEIARCLDASLDLIVLSGGVSVGGHDVVKATLAQLRTVGFHTIAMQPGKPQAFGMLHRGAETPTPVFGLPGNPVATAVSFEAFVRPALLRLQGAADVHRPRIAAVAVEGWRVPRAKLQFMPVAVVAAGTPPDASPTPLDTRPRVRPATRGGSGSHLVGGLAAADGYAIVPAEVDEVRAGDPVTVMLVT</sequence>
<dbReference type="SUPFAM" id="SSF63882">
    <property type="entry name" value="MoeA N-terminal region -like"/>
    <property type="match status" value="1"/>
</dbReference>
<dbReference type="Pfam" id="PF00994">
    <property type="entry name" value="MoCF_biosynth"/>
    <property type="match status" value="1"/>
</dbReference>
<dbReference type="Gene3D" id="3.40.980.10">
    <property type="entry name" value="MoaB/Mog-like domain"/>
    <property type="match status" value="1"/>
</dbReference>
<dbReference type="Pfam" id="PF03453">
    <property type="entry name" value="MoeA_N"/>
    <property type="match status" value="1"/>
</dbReference>
<dbReference type="InterPro" id="IPR005111">
    <property type="entry name" value="MoeA_C_domain_IV"/>
</dbReference>
<protein>
    <recommendedName>
        <fullName evidence="7">Molybdopterin molybdenumtransferase</fullName>
        <ecNumber evidence="7">2.10.1.1</ecNumber>
    </recommendedName>
</protein>
<keyword evidence="7" id="KW-0460">Magnesium</keyword>
<evidence type="ECO:0000256" key="8">
    <source>
        <dbReference type="SAM" id="MobiDB-lite"/>
    </source>
</evidence>
<dbReference type="SUPFAM" id="SSF53218">
    <property type="entry name" value="Molybdenum cofactor biosynthesis proteins"/>
    <property type="match status" value="1"/>
</dbReference>
<dbReference type="InterPro" id="IPR036688">
    <property type="entry name" value="MoeA_C_domain_IV_sf"/>
</dbReference>
<accession>A0ABN2K9W5</accession>
<feature type="domain" description="MoaB/Mog" evidence="9">
    <location>
        <begin position="184"/>
        <end position="327"/>
    </location>
</feature>
<dbReference type="SMART" id="SM00852">
    <property type="entry name" value="MoCF_biosynth"/>
    <property type="match status" value="1"/>
</dbReference>
<dbReference type="CDD" id="cd00887">
    <property type="entry name" value="MoeA"/>
    <property type="match status" value="1"/>
</dbReference>
<comment type="similarity">
    <text evidence="3 7">Belongs to the MoeA family.</text>
</comment>
<dbReference type="Pfam" id="PF03454">
    <property type="entry name" value="MoeA_C"/>
    <property type="match status" value="1"/>
</dbReference>
<name>A0ABN2K9W5_9MICO</name>
<dbReference type="SUPFAM" id="SSF63867">
    <property type="entry name" value="MoeA C-terminal domain-like"/>
    <property type="match status" value="1"/>
</dbReference>
<dbReference type="PANTHER" id="PTHR10192:SF5">
    <property type="entry name" value="GEPHYRIN"/>
    <property type="match status" value="1"/>
</dbReference>
<dbReference type="EC" id="2.10.1.1" evidence="7"/>
<dbReference type="Gene3D" id="2.170.190.11">
    <property type="entry name" value="Molybdopterin biosynthesis moea protein, domain 3"/>
    <property type="match status" value="1"/>
</dbReference>
<dbReference type="InterPro" id="IPR036425">
    <property type="entry name" value="MoaB/Mog-like_dom_sf"/>
</dbReference>
<dbReference type="InterPro" id="IPR038987">
    <property type="entry name" value="MoeA-like"/>
</dbReference>
<evidence type="ECO:0000256" key="6">
    <source>
        <dbReference type="ARBA" id="ARBA00047317"/>
    </source>
</evidence>
<organism evidence="10 11">
    <name type="scientific">Agromyces humatus</name>
    <dbReference type="NCBI Taxonomy" id="279573"/>
    <lineage>
        <taxon>Bacteria</taxon>
        <taxon>Bacillati</taxon>
        <taxon>Actinomycetota</taxon>
        <taxon>Actinomycetes</taxon>
        <taxon>Micrococcales</taxon>
        <taxon>Microbacteriaceae</taxon>
        <taxon>Agromyces</taxon>
    </lineage>
</organism>
<dbReference type="InterPro" id="IPR005110">
    <property type="entry name" value="MoeA_linker/N"/>
</dbReference>
<dbReference type="InterPro" id="IPR036135">
    <property type="entry name" value="MoeA_linker/N_sf"/>
</dbReference>
<dbReference type="NCBIfam" id="TIGR00177">
    <property type="entry name" value="molyb_syn"/>
    <property type="match status" value="1"/>
</dbReference>
<dbReference type="Gene3D" id="2.40.340.10">
    <property type="entry name" value="MoeA, C-terminal, domain IV"/>
    <property type="match status" value="1"/>
</dbReference>
<evidence type="ECO:0000256" key="3">
    <source>
        <dbReference type="ARBA" id="ARBA00010763"/>
    </source>
</evidence>